<evidence type="ECO:0008006" key="7">
    <source>
        <dbReference type="Google" id="ProtNLM"/>
    </source>
</evidence>
<dbReference type="PROSITE" id="PS50294">
    <property type="entry name" value="WD_REPEATS_REGION"/>
    <property type="match status" value="1"/>
</dbReference>
<feature type="region of interest" description="Disordered" evidence="4">
    <location>
        <begin position="90"/>
        <end position="137"/>
    </location>
</feature>
<dbReference type="GO" id="GO:0005737">
    <property type="term" value="C:cytoplasm"/>
    <property type="evidence" value="ECO:0007669"/>
    <property type="project" value="TreeGrafter"/>
</dbReference>
<dbReference type="AlphaFoldDB" id="A0AAJ4XQ90"/>
<keyword evidence="2" id="KW-0677">Repeat</keyword>
<dbReference type="GO" id="GO:0045717">
    <property type="term" value="P:negative regulation of fatty acid biosynthetic process"/>
    <property type="evidence" value="ECO:0007669"/>
    <property type="project" value="TreeGrafter"/>
</dbReference>
<accession>A0AAJ4XQ90</accession>
<feature type="compositionally biased region" description="Polar residues" evidence="4">
    <location>
        <begin position="449"/>
        <end position="458"/>
    </location>
</feature>
<dbReference type="PROSITE" id="PS50082">
    <property type="entry name" value="WD_REPEATS_2"/>
    <property type="match status" value="2"/>
</dbReference>
<evidence type="ECO:0000256" key="1">
    <source>
        <dbReference type="ARBA" id="ARBA00022574"/>
    </source>
</evidence>
<comment type="caution">
    <text evidence="5">The sequence shown here is derived from an EMBL/GenBank/DDBJ whole genome shotgun (WGS) entry which is preliminary data.</text>
</comment>
<gene>
    <name evidence="5" type="ORF">MEPE_05239</name>
</gene>
<dbReference type="Gene3D" id="2.130.10.10">
    <property type="entry name" value="YVTN repeat-like/Quinoprotein amine dehydrogenase"/>
    <property type="match status" value="3"/>
</dbReference>
<dbReference type="InterPro" id="IPR036322">
    <property type="entry name" value="WD40_repeat_dom_sf"/>
</dbReference>
<evidence type="ECO:0000313" key="5">
    <source>
        <dbReference type="EMBL" id="SNX86530.1"/>
    </source>
</evidence>
<dbReference type="Pfam" id="PF00400">
    <property type="entry name" value="WD40"/>
    <property type="match status" value="3"/>
</dbReference>
<feature type="compositionally biased region" description="Basic and acidic residues" evidence="4">
    <location>
        <begin position="119"/>
        <end position="137"/>
    </location>
</feature>
<feature type="compositionally biased region" description="Acidic residues" evidence="4">
    <location>
        <begin position="518"/>
        <end position="554"/>
    </location>
</feature>
<dbReference type="PANTHER" id="PTHR15574:SF40">
    <property type="entry name" value="WD AND TETRATRICOPEPTIDE REPEATS PROTEIN 1"/>
    <property type="match status" value="1"/>
</dbReference>
<dbReference type="InterPro" id="IPR001680">
    <property type="entry name" value="WD40_rpt"/>
</dbReference>
<dbReference type="InterPro" id="IPR045151">
    <property type="entry name" value="DCAF8"/>
</dbReference>
<name>A0AAJ4XQ90_9BASI</name>
<keyword evidence="6" id="KW-1185">Reference proteome</keyword>
<dbReference type="PANTHER" id="PTHR15574">
    <property type="entry name" value="WD REPEAT DOMAIN-CONTAINING FAMILY"/>
    <property type="match status" value="1"/>
</dbReference>
<dbReference type="InterPro" id="IPR015943">
    <property type="entry name" value="WD40/YVTN_repeat-like_dom_sf"/>
</dbReference>
<feature type="repeat" description="WD" evidence="3">
    <location>
        <begin position="162"/>
        <end position="198"/>
    </location>
</feature>
<evidence type="ECO:0000313" key="6">
    <source>
        <dbReference type="Proteomes" id="UP001294444"/>
    </source>
</evidence>
<dbReference type="Proteomes" id="UP001294444">
    <property type="component" value="Unassembled WGS sequence"/>
</dbReference>
<feature type="region of interest" description="Disordered" evidence="4">
    <location>
        <begin position="438"/>
        <end position="577"/>
    </location>
</feature>
<dbReference type="SMART" id="SM00320">
    <property type="entry name" value="WD40"/>
    <property type="match status" value="7"/>
</dbReference>
<feature type="repeat" description="WD" evidence="3">
    <location>
        <begin position="56"/>
        <end position="97"/>
    </location>
</feature>
<keyword evidence="1 3" id="KW-0853">WD repeat</keyword>
<reference evidence="5" key="1">
    <citation type="submission" date="2023-10" db="EMBL/GenBank/DDBJ databases">
        <authorList>
            <person name="Guldener U."/>
        </authorList>
    </citation>
    <scope>NUCLEOTIDE SEQUENCE</scope>
    <source>
        <strain evidence="5">Mp4</strain>
    </source>
</reference>
<dbReference type="SUPFAM" id="SSF50978">
    <property type="entry name" value="WD40 repeat-like"/>
    <property type="match status" value="1"/>
</dbReference>
<feature type="compositionally biased region" description="Basic and acidic residues" evidence="4">
    <location>
        <begin position="459"/>
        <end position="470"/>
    </location>
</feature>
<evidence type="ECO:0000256" key="3">
    <source>
        <dbReference type="PROSITE-ProRule" id="PRU00221"/>
    </source>
</evidence>
<evidence type="ECO:0000256" key="2">
    <source>
        <dbReference type="ARBA" id="ARBA00022737"/>
    </source>
</evidence>
<sequence>MASIRPSKLDLSLNRTISSSITHRRQYQLDNFYIDRLDNIQVLGQVLGGDGSLADRIGHIGCVNALSWSPSGQLLASGSDDRNVILWKLGSDDSYPTNNPDSPGAHRRAPRHSPLPAAHQHESDTPSHTPSREANNHSDDIVQQWPQRSFPSLGLGMLGKIQTGHRANIFSVKWAPNASERRLLTCAGDNHVRVFDINYMSGFAGEGGSYADDSTILPNGQVCDTWSEHSGACIRLFRCHRGRAKRISTEVSPDVFLTCAEDGDVRQMDIRAPHTCRSRTGGSCPPPLAHYPSELYSLSVSKLEPWLFAVAGESSFAYLHDRRMVPRVVKRDWGMTNDMEQDALTMCVRKFGIPPGGFETPWVQHDGRTALVAEAPQPSKPRLLMGNRNSITACKLSEDNGRDLLVSYSSGHIYRFDIYGEPGVLQANLDKARFSMDDCSRSSEADQAPSGQDQTSSTDESKDVEKRGIEQHPCAHGQEENREPAITDDDNDADEEETVELFSTAGHHNEGSDNGVADSDEGDDDAAEENEDEDENEYEYEDENENENADDDVDHEGHDSDDHSGDDDDDHDGDEDELSEEDIFHFLEEEQAGERSTYAAEPIVPIVYPRSAYKGHCNKETVKDVAFAGRSDEYVISGSDDGNWFMWDKVTSDIKGIWHGDSSVVNVMAMHPDMPVFAISGIDDTIKIFAPITVTAFPPLTAKDQDEDVEENSKERVRKRPKTWRDATRACKIADRMADKDEICERNERRMHRDFVGPAANILWRLHPRLLGVDVSDDPERQIEGDCVVM</sequence>
<feature type="compositionally biased region" description="Acidic residues" evidence="4">
    <location>
        <begin position="564"/>
        <end position="577"/>
    </location>
</feature>
<dbReference type="EMBL" id="OAPG01000014">
    <property type="protein sequence ID" value="SNX86530.1"/>
    <property type="molecule type" value="Genomic_DNA"/>
</dbReference>
<evidence type="ECO:0000256" key="4">
    <source>
        <dbReference type="SAM" id="MobiDB-lite"/>
    </source>
</evidence>
<feature type="compositionally biased region" description="Acidic residues" evidence="4">
    <location>
        <begin position="486"/>
        <end position="499"/>
    </location>
</feature>
<dbReference type="GO" id="GO:0080008">
    <property type="term" value="C:Cul4-RING E3 ubiquitin ligase complex"/>
    <property type="evidence" value="ECO:0007669"/>
    <property type="project" value="TreeGrafter"/>
</dbReference>
<proteinExistence type="predicted"/>
<organism evidence="5 6">
    <name type="scientific">Melanopsichium pennsylvanicum</name>
    <dbReference type="NCBI Taxonomy" id="63383"/>
    <lineage>
        <taxon>Eukaryota</taxon>
        <taxon>Fungi</taxon>
        <taxon>Dikarya</taxon>
        <taxon>Basidiomycota</taxon>
        <taxon>Ustilaginomycotina</taxon>
        <taxon>Ustilaginomycetes</taxon>
        <taxon>Ustilaginales</taxon>
        <taxon>Ustilaginaceae</taxon>
        <taxon>Melanopsichium</taxon>
    </lineage>
</organism>
<protein>
    <recommendedName>
        <fullName evidence="7">WD40 repeat-like protein</fullName>
    </recommendedName>
</protein>